<feature type="region of interest" description="Disordered" evidence="1">
    <location>
        <begin position="334"/>
        <end position="449"/>
    </location>
</feature>
<evidence type="ECO:0000313" key="3">
    <source>
        <dbReference type="Proteomes" id="UP000053860"/>
    </source>
</evidence>
<gene>
    <name evidence="2" type="ORF">XD92_0327</name>
</gene>
<reference evidence="3" key="1">
    <citation type="journal article" date="2015" name="MBio">
        <title>Genome-Resolved Metagenomic Analysis Reveals Roles for Candidate Phyla and Other Microbial Community Members in Biogeochemical Transformations in Oil Reservoirs.</title>
        <authorList>
            <person name="Hu P."/>
            <person name="Tom L."/>
            <person name="Singh A."/>
            <person name="Thomas B.C."/>
            <person name="Baker B.J."/>
            <person name="Piceno Y.M."/>
            <person name="Andersen G.L."/>
            <person name="Banfield J.F."/>
        </authorList>
    </citation>
    <scope>NUCLEOTIDE SEQUENCE [LARGE SCALE GENOMIC DNA]</scope>
</reference>
<accession>A0A101HKF0</accession>
<name>A0A101HKF0_9BACT</name>
<feature type="compositionally biased region" description="Basic and acidic residues" evidence="1">
    <location>
        <begin position="381"/>
        <end position="449"/>
    </location>
</feature>
<protein>
    <submittedName>
        <fullName evidence="2">Tetratricopeptide repeat protein</fullName>
    </submittedName>
</protein>
<dbReference type="AlphaFoldDB" id="A0A101HKF0"/>
<sequence length="449" mass="51782">RLIRNEKEPSRKKREQYLLGQLLQHTGEQEEAYRAFEAVKGLSTHFDLQLQATVSQLPLAPREKEAKIRRALAKMKPLANEEQLRCIELALSGTEPGVNPLQTAVTEKQQTDFEVNDSLLRISELHDSLYQVVFHAFMEGDTAKVTTTASHFSKRFPESAWLPQLKQMQSLSQSGKLPPGSPPGTAWKSLSESSNVKSEQPDPLFLEDMQGPHLFLLTFDRTNTDRNKLLFATATFNFSRFRLRTFDLTFFPLRGKEALGVSTFYSFDEAYQYGEMLLSDSLFIASLPAGVMPVVISEENAGRLLRNGRIEDYLIFQESRLASLPLRYLPAEVGEENENSSKKHSKKIVPLETDRTTDKQTDEASVEAPPVYKAPLTPDELLQKLEQNTREALKQSEEKGETQKSREEQLKERERKREERIRQREKELKERERRREQLLREREKKENKK</sequence>
<feature type="compositionally biased region" description="Polar residues" evidence="1">
    <location>
        <begin position="188"/>
        <end position="198"/>
    </location>
</feature>
<feature type="region of interest" description="Disordered" evidence="1">
    <location>
        <begin position="171"/>
        <end position="202"/>
    </location>
</feature>
<organism evidence="2 3">
    <name type="scientific">Proteiniphilum acetatigenes</name>
    <dbReference type="NCBI Taxonomy" id="294710"/>
    <lineage>
        <taxon>Bacteria</taxon>
        <taxon>Pseudomonadati</taxon>
        <taxon>Bacteroidota</taxon>
        <taxon>Bacteroidia</taxon>
        <taxon>Bacteroidales</taxon>
        <taxon>Dysgonomonadaceae</taxon>
        <taxon>Proteiniphilum</taxon>
    </lineage>
</organism>
<feature type="compositionally biased region" description="Basic and acidic residues" evidence="1">
    <location>
        <begin position="352"/>
        <end position="362"/>
    </location>
</feature>
<feature type="non-terminal residue" evidence="2">
    <location>
        <position position="1"/>
    </location>
</feature>
<proteinExistence type="predicted"/>
<evidence type="ECO:0000256" key="1">
    <source>
        <dbReference type="SAM" id="MobiDB-lite"/>
    </source>
</evidence>
<comment type="caution">
    <text evidence="2">The sequence shown here is derived from an EMBL/GenBank/DDBJ whole genome shotgun (WGS) entry which is preliminary data.</text>
</comment>
<dbReference type="Proteomes" id="UP000053860">
    <property type="component" value="Unassembled WGS sequence"/>
</dbReference>
<evidence type="ECO:0000313" key="2">
    <source>
        <dbReference type="EMBL" id="KUK78413.1"/>
    </source>
</evidence>
<dbReference type="EMBL" id="LGGN01000035">
    <property type="protein sequence ID" value="KUK78413.1"/>
    <property type="molecule type" value="Genomic_DNA"/>
</dbReference>